<reference evidence="2 3" key="1">
    <citation type="submission" date="2020-08" db="EMBL/GenBank/DDBJ databases">
        <title>A Genomic Blueprint of the Chicken Gut Microbiome.</title>
        <authorList>
            <person name="Gilroy R."/>
            <person name="Ravi A."/>
            <person name="Getino M."/>
            <person name="Pursley I."/>
            <person name="Horton D.L."/>
            <person name="Alikhan N.-F."/>
            <person name="Baker D."/>
            <person name="Gharbi K."/>
            <person name="Hall N."/>
            <person name="Watson M."/>
            <person name="Adriaenssens E.M."/>
            <person name="Foster-Nyarko E."/>
            <person name="Jarju S."/>
            <person name="Secka A."/>
            <person name="Antonio M."/>
            <person name="Oren A."/>
            <person name="Chaudhuri R."/>
            <person name="La Ragione R.M."/>
            <person name="Hildebrand F."/>
            <person name="Pallen M.J."/>
        </authorList>
    </citation>
    <scope>NUCLEOTIDE SEQUENCE [LARGE SCALE GENOMIC DNA]</scope>
    <source>
        <strain evidence="2 3">N37</strain>
    </source>
</reference>
<feature type="domain" description="CGGC" evidence="1">
    <location>
        <begin position="2"/>
        <end position="106"/>
    </location>
</feature>
<dbReference type="InterPro" id="IPR014925">
    <property type="entry name" value="CGGC_dom"/>
</dbReference>
<organism evidence="2 3">
    <name type="scientific">Clostridium faecium</name>
    <dbReference type="NCBI Taxonomy" id="2762223"/>
    <lineage>
        <taxon>Bacteria</taxon>
        <taxon>Bacillati</taxon>
        <taxon>Bacillota</taxon>
        <taxon>Clostridia</taxon>
        <taxon>Eubacteriales</taxon>
        <taxon>Clostridiaceae</taxon>
        <taxon>Clostridium</taxon>
    </lineage>
</organism>
<dbReference type="Pfam" id="PF08821">
    <property type="entry name" value="CGGC"/>
    <property type="match status" value="1"/>
</dbReference>
<protein>
    <submittedName>
        <fullName evidence="2">CGGC domain-containing protein</fullName>
    </submittedName>
</protein>
<comment type="caution">
    <text evidence="2">The sequence shown here is derived from an EMBL/GenBank/DDBJ whole genome shotgun (WGS) entry which is preliminary data.</text>
</comment>
<proteinExistence type="predicted"/>
<accession>A0ABR8YTS3</accession>
<keyword evidence="3" id="KW-1185">Reference proteome</keyword>
<dbReference type="EMBL" id="JACSQB010000076">
    <property type="protein sequence ID" value="MBD8047393.1"/>
    <property type="molecule type" value="Genomic_DNA"/>
</dbReference>
<gene>
    <name evidence="2" type="ORF">H9637_10150</name>
</gene>
<evidence type="ECO:0000259" key="1">
    <source>
        <dbReference type="SMART" id="SM01078"/>
    </source>
</evidence>
<sequence>MKIAIGICEKVNGICTTIGCFKALNNKDKHFSAYKDKDLELISFFTCDACSKNSYENLMNIAEKLKQASVEKLHFGVCVVKCEKEKTDEIKKIFENHNIEVIEGTH</sequence>
<evidence type="ECO:0000313" key="2">
    <source>
        <dbReference type="EMBL" id="MBD8047393.1"/>
    </source>
</evidence>
<evidence type="ECO:0000313" key="3">
    <source>
        <dbReference type="Proteomes" id="UP000627166"/>
    </source>
</evidence>
<dbReference type="Proteomes" id="UP000627166">
    <property type="component" value="Unassembled WGS sequence"/>
</dbReference>
<name>A0ABR8YTS3_9CLOT</name>
<dbReference type="SMART" id="SM01078">
    <property type="entry name" value="CGGC"/>
    <property type="match status" value="1"/>
</dbReference>
<dbReference type="RefSeq" id="WP_191740361.1">
    <property type="nucleotide sequence ID" value="NZ_JACSQB010000076.1"/>
</dbReference>